<reference evidence="2" key="1">
    <citation type="journal article" date="2020" name="Nat. Commun.">
        <title>Large-scale genome sequencing of mycorrhizal fungi provides insights into the early evolution of symbiotic traits.</title>
        <authorList>
            <person name="Miyauchi S."/>
            <person name="Kiss E."/>
            <person name="Kuo A."/>
            <person name="Drula E."/>
            <person name="Kohler A."/>
            <person name="Sanchez-Garcia M."/>
            <person name="Morin E."/>
            <person name="Andreopoulos B."/>
            <person name="Barry K.W."/>
            <person name="Bonito G."/>
            <person name="Buee M."/>
            <person name="Carver A."/>
            <person name="Chen C."/>
            <person name="Cichocki N."/>
            <person name="Clum A."/>
            <person name="Culley D."/>
            <person name="Crous P.W."/>
            <person name="Fauchery L."/>
            <person name="Girlanda M."/>
            <person name="Hayes R.D."/>
            <person name="Keri Z."/>
            <person name="LaButti K."/>
            <person name="Lipzen A."/>
            <person name="Lombard V."/>
            <person name="Magnuson J."/>
            <person name="Maillard F."/>
            <person name="Murat C."/>
            <person name="Nolan M."/>
            <person name="Ohm R.A."/>
            <person name="Pangilinan J."/>
            <person name="Pereira M.F."/>
            <person name="Perotto S."/>
            <person name="Peter M."/>
            <person name="Pfister S."/>
            <person name="Riley R."/>
            <person name="Sitrit Y."/>
            <person name="Stielow J.B."/>
            <person name="Szollosi G."/>
            <person name="Zifcakova L."/>
            <person name="Stursova M."/>
            <person name="Spatafora J.W."/>
            <person name="Tedersoo L."/>
            <person name="Vaario L.M."/>
            <person name="Yamada A."/>
            <person name="Yan M."/>
            <person name="Wang P."/>
            <person name="Xu J."/>
            <person name="Bruns T."/>
            <person name="Baldrian P."/>
            <person name="Vilgalys R."/>
            <person name="Dunand C."/>
            <person name="Henrissat B."/>
            <person name="Grigoriev I.V."/>
            <person name="Hibbett D."/>
            <person name="Nagy L.G."/>
            <person name="Martin F.M."/>
        </authorList>
    </citation>
    <scope>NUCLEOTIDE SEQUENCE</scope>
    <source>
        <strain evidence="2">UH-Tt-Lm1</strain>
    </source>
</reference>
<dbReference type="Proteomes" id="UP000736335">
    <property type="component" value="Unassembled WGS sequence"/>
</dbReference>
<dbReference type="InterPro" id="IPR000719">
    <property type="entry name" value="Prot_kinase_dom"/>
</dbReference>
<comment type="caution">
    <text evidence="2">The sequence shown here is derived from an EMBL/GenBank/DDBJ whole genome shotgun (WGS) entry which is preliminary data.</text>
</comment>
<keyword evidence="3" id="KW-1185">Reference proteome</keyword>
<gene>
    <name evidence="2" type="ORF">BJ322DRAFT_1195043</name>
</gene>
<dbReference type="SUPFAM" id="SSF56112">
    <property type="entry name" value="Protein kinase-like (PK-like)"/>
    <property type="match status" value="1"/>
</dbReference>
<name>A0A9P6L5M3_9AGAM</name>
<dbReference type="Gene3D" id="1.10.510.10">
    <property type="entry name" value="Transferase(Phosphotransferase) domain 1"/>
    <property type="match status" value="1"/>
</dbReference>
<protein>
    <submittedName>
        <fullName evidence="2">Kinase-like domain-containing protein</fullName>
    </submittedName>
</protein>
<reference evidence="2" key="2">
    <citation type="submission" date="2020-11" db="EMBL/GenBank/DDBJ databases">
        <authorList>
            <consortium name="DOE Joint Genome Institute"/>
            <person name="Kuo A."/>
            <person name="Miyauchi S."/>
            <person name="Kiss E."/>
            <person name="Drula E."/>
            <person name="Kohler A."/>
            <person name="Sanchez-Garcia M."/>
            <person name="Andreopoulos B."/>
            <person name="Barry K.W."/>
            <person name="Bonito G."/>
            <person name="Buee M."/>
            <person name="Carver A."/>
            <person name="Chen C."/>
            <person name="Cichocki N."/>
            <person name="Clum A."/>
            <person name="Culley D."/>
            <person name="Crous P.W."/>
            <person name="Fauchery L."/>
            <person name="Girlanda M."/>
            <person name="Hayes R."/>
            <person name="Keri Z."/>
            <person name="Labutti K."/>
            <person name="Lipzen A."/>
            <person name="Lombard V."/>
            <person name="Magnuson J."/>
            <person name="Maillard F."/>
            <person name="Morin E."/>
            <person name="Murat C."/>
            <person name="Nolan M."/>
            <person name="Ohm R."/>
            <person name="Pangilinan J."/>
            <person name="Pereira M."/>
            <person name="Perotto S."/>
            <person name="Peter M."/>
            <person name="Riley R."/>
            <person name="Sitrit Y."/>
            <person name="Stielow B."/>
            <person name="Szollosi G."/>
            <person name="Zifcakova L."/>
            <person name="Stursova M."/>
            <person name="Spatafora J.W."/>
            <person name="Tedersoo L."/>
            <person name="Vaario L.-M."/>
            <person name="Yamada A."/>
            <person name="Yan M."/>
            <person name="Wang P."/>
            <person name="Xu J."/>
            <person name="Bruns T."/>
            <person name="Baldrian P."/>
            <person name="Vilgalys R."/>
            <person name="Henrissat B."/>
            <person name="Grigoriev I.V."/>
            <person name="Hibbett D."/>
            <person name="Nagy L.G."/>
            <person name="Martin F.M."/>
        </authorList>
    </citation>
    <scope>NUCLEOTIDE SEQUENCE</scope>
    <source>
        <strain evidence="2">UH-Tt-Lm1</strain>
    </source>
</reference>
<sequence length="227" mass="25256">RHAFVCRGLSHTNIVPFLGVFSSEKFPYACIFESIGKENLKEYLLSNPGCSRLKSLAEVARGLHHIHDLDTVHGSIRGANIRIDEQGTARIAGFASATLPDVDITPEDVDVLVEARWCSPELLQPGANGLNKARATKASDMYAFGMLAYEVFSGQVPFHDKQNTVAVITAISTDERPPRPTHQELSDQLWELIEKCWQTDPSHRPTIREVVAFMSEDSYCCEVQVTQ</sequence>
<dbReference type="PIRSF" id="PIRSF000654">
    <property type="entry name" value="Integrin-linked_kinase"/>
    <property type="match status" value="1"/>
</dbReference>
<feature type="domain" description="Protein kinase" evidence="1">
    <location>
        <begin position="1"/>
        <end position="220"/>
    </location>
</feature>
<dbReference type="GO" id="GO:0005524">
    <property type="term" value="F:ATP binding"/>
    <property type="evidence" value="ECO:0007669"/>
    <property type="project" value="InterPro"/>
</dbReference>
<dbReference type="OrthoDB" id="4062651at2759"/>
<dbReference type="GO" id="GO:0004674">
    <property type="term" value="F:protein serine/threonine kinase activity"/>
    <property type="evidence" value="ECO:0007669"/>
    <property type="project" value="TreeGrafter"/>
</dbReference>
<accession>A0A9P6L5M3</accession>
<dbReference type="EMBL" id="WIUZ02000008">
    <property type="protein sequence ID" value="KAF9784463.1"/>
    <property type="molecule type" value="Genomic_DNA"/>
</dbReference>
<dbReference type="PANTHER" id="PTHR44329">
    <property type="entry name" value="SERINE/THREONINE-PROTEIN KINASE TNNI3K-RELATED"/>
    <property type="match status" value="1"/>
</dbReference>
<dbReference type="InterPro" id="IPR001245">
    <property type="entry name" value="Ser-Thr/Tyr_kinase_cat_dom"/>
</dbReference>
<evidence type="ECO:0000313" key="3">
    <source>
        <dbReference type="Proteomes" id="UP000736335"/>
    </source>
</evidence>
<feature type="non-terminal residue" evidence="2">
    <location>
        <position position="1"/>
    </location>
</feature>
<dbReference type="InterPro" id="IPR051681">
    <property type="entry name" value="Ser/Thr_Kinases-Pseudokinases"/>
</dbReference>
<organism evidence="2 3">
    <name type="scientific">Thelephora terrestris</name>
    <dbReference type="NCBI Taxonomy" id="56493"/>
    <lineage>
        <taxon>Eukaryota</taxon>
        <taxon>Fungi</taxon>
        <taxon>Dikarya</taxon>
        <taxon>Basidiomycota</taxon>
        <taxon>Agaricomycotina</taxon>
        <taxon>Agaricomycetes</taxon>
        <taxon>Thelephorales</taxon>
        <taxon>Thelephoraceae</taxon>
        <taxon>Thelephora</taxon>
    </lineage>
</organism>
<dbReference type="PROSITE" id="PS50011">
    <property type="entry name" value="PROTEIN_KINASE_DOM"/>
    <property type="match status" value="1"/>
</dbReference>
<dbReference type="InterPro" id="IPR011009">
    <property type="entry name" value="Kinase-like_dom_sf"/>
</dbReference>
<proteinExistence type="predicted"/>
<evidence type="ECO:0000313" key="2">
    <source>
        <dbReference type="EMBL" id="KAF9784463.1"/>
    </source>
</evidence>
<dbReference type="AlphaFoldDB" id="A0A9P6L5M3"/>
<dbReference type="Pfam" id="PF07714">
    <property type="entry name" value="PK_Tyr_Ser-Thr"/>
    <property type="match status" value="1"/>
</dbReference>
<keyword evidence="2" id="KW-0808">Transferase</keyword>
<keyword evidence="2" id="KW-0418">Kinase</keyword>
<evidence type="ECO:0000259" key="1">
    <source>
        <dbReference type="PROSITE" id="PS50011"/>
    </source>
</evidence>